<dbReference type="Gene3D" id="3.40.50.2000">
    <property type="entry name" value="Glycogen Phosphorylase B"/>
    <property type="match status" value="2"/>
</dbReference>
<keyword evidence="2" id="KW-0378">Hydrolase</keyword>
<dbReference type="CDD" id="cd03786">
    <property type="entry name" value="GTB_UDP-GlcNAc_2-Epimerase"/>
    <property type="match status" value="1"/>
</dbReference>
<comment type="caution">
    <text evidence="2">The sequence shown here is derived from an EMBL/GenBank/DDBJ whole genome shotgun (WGS) entry which is preliminary data.</text>
</comment>
<dbReference type="RefSeq" id="WP_378167705.1">
    <property type="nucleotide sequence ID" value="NZ_JBHSBU010000001.1"/>
</dbReference>
<feature type="domain" description="UDP-N-acetylglucosamine 2-epimerase" evidence="1">
    <location>
        <begin position="25"/>
        <end position="371"/>
    </location>
</feature>
<gene>
    <name evidence="2" type="primary">neuC</name>
    <name evidence="2" type="ORF">ACFOW7_19840</name>
</gene>
<organism evidence="2 3">
    <name type="scientific">Chitinimonas lacunae</name>
    <dbReference type="NCBI Taxonomy" id="1963018"/>
    <lineage>
        <taxon>Bacteria</taxon>
        <taxon>Pseudomonadati</taxon>
        <taxon>Pseudomonadota</taxon>
        <taxon>Betaproteobacteria</taxon>
        <taxon>Neisseriales</taxon>
        <taxon>Chitinibacteraceae</taxon>
        <taxon>Chitinimonas</taxon>
    </lineage>
</organism>
<dbReference type="GO" id="GO:0016798">
    <property type="term" value="F:hydrolase activity, acting on glycosyl bonds"/>
    <property type="evidence" value="ECO:0007669"/>
    <property type="project" value="UniProtKB-KW"/>
</dbReference>
<protein>
    <submittedName>
        <fullName evidence="2">UDP-N-acetylglucosamine 2-epimerase</fullName>
        <ecNumber evidence="2">3.2.1.183</ecNumber>
    </submittedName>
</protein>
<dbReference type="PANTHER" id="PTHR43174">
    <property type="entry name" value="UDP-N-ACETYLGLUCOSAMINE 2-EPIMERASE"/>
    <property type="match status" value="1"/>
</dbReference>
<dbReference type="InterPro" id="IPR020004">
    <property type="entry name" value="UDP-GlcNAc_Epase"/>
</dbReference>
<evidence type="ECO:0000259" key="1">
    <source>
        <dbReference type="Pfam" id="PF02350"/>
    </source>
</evidence>
<proteinExistence type="predicted"/>
<name>A0ABV8MVA6_9NEIS</name>
<accession>A0ABV8MVA6</accession>
<keyword evidence="3" id="KW-1185">Reference proteome</keyword>
<reference evidence="3" key="1">
    <citation type="journal article" date="2019" name="Int. J. Syst. Evol. Microbiol.">
        <title>The Global Catalogue of Microorganisms (GCM) 10K type strain sequencing project: providing services to taxonomists for standard genome sequencing and annotation.</title>
        <authorList>
            <consortium name="The Broad Institute Genomics Platform"/>
            <consortium name="The Broad Institute Genome Sequencing Center for Infectious Disease"/>
            <person name="Wu L."/>
            <person name="Ma J."/>
        </authorList>
    </citation>
    <scope>NUCLEOTIDE SEQUENCE [LARGE SCALE GENOMIC DNA]</scope>
    <source>
        <strain evidence="3">LMG 29894</strain>
    </source>
</reference>
<evidence type="ECO:0000313" key="2">
    <source>
        <dbReference type="EMBL" id="MFC4161592.1"/>
    </source>
</evidence>
<dbReference type="InterPro" id="IPR029767">
    <property type="entry name" value="WecB-like"/>
</dbReference>
<dbReference type="SUPFAM" id="SSF53756">
    <property type="entry name" value="UDP-Glycosyltransferase/glycogen phosphorylase"/>
    <property type="match status" value="1"/>
</dbReference>
<sequence>MAQRSVCVVTGSRAEYGILYWLLREIAADPALQLQLIVTGMHLSPEFGMTYRAIEADGFVIDRKVEMLLSSDSCVGMAKSVGLGVIGFADAYAQLQPDVVVVLGDRFEIFAAVQAAYLSDLPVAHISGGEITEGALDDGIRHAISKLSRLHFVSTEVYRRRVIQLGESPDTVFNVGALGLDNLNRLPLLDRTELSLELGFDLSGDFLLVTYHPATLGDEAPCAGMLALLEALECFPQLKVVLTKPNADAGGRALIELVDRYAAGHADRVYVTPSLGQLRYLSAMKLCAAVVGNSSSGLIEAPTAGKPAVNIGVRQAGRMRAESIIDCPDRCDAIVAAITTALTPEWRARAALAQSPFGDGQTAPRIKDILKNRELPRHAIKHFHDL</sequence>
<dbReference type="PANTHER" id="PTHR43174:SF3">
    <property type="entry name" value="UDP-N-ACETYLGLUCOSAMINE 2-EPIMERASE"/>
    <property type="match status" value="1"/>
</dbReference>
<dbReference type="InterPro" id="IPR003331">
    <property type="entry name" value="UDP_GlcNAc_Epimerase_2_dom"/>
</dbReference>
<evidence type="ECO:0000313" key="3">
    <source>
        <dbReference type="Proteomes" id="UP001595791"/>
    </source>
</evidence>
<keyword evidence="2" id="KW-0326">Glycosidase</keyword>
<dbReference type="EMBL" id="JBHSBU010000001">
    <property type="protein sequence ID" value="MFC4161592.1"/>
    <property type="molecule type" value="Genomic_DNA"/>
</dbReference>
<dbReference type="Proteomes" id="UP001595791">
    <property type="component" value="Unassembled WGS sequence"/>
</dbReference>
<dbReference type="EC" id="3.2.1.183" evidence="2"/>
<dbReference type="NCBIfam" id="TIGR03568">
    <property type="entry name" value="NeuC_NnaA"/>
    <property type="match status" value="1"/>
</dbReference>
<dbReference type="Pfam" id="PF02350">
    <property type="entry name" value="Epimerase_2"/>
    <property type="match status" value="1"/>
</dbReference>